<evidence type="ECO:0000313" key="3">
    <source>
        <dbReference type="Proteomes" id="UP000298468"/>
    </source>
</evidence>
<reference evidence="2 3" key="1">
    <citation type="submission" date="2019-03" db="EMBL/GenBank/DDBJ databases">
        <title>Genomics of glacier-inhabiting Cryobacterium strains.</title>
        <authorList>
            <person name="Liu Q."/>
            <person name="Xin Y.-H."/>
        </authorList>
    </citation>
    <scope>NUCLEOTIDE SEQUENCE [LARGE SCALE GENOMIC DNA]</scope>
    <source>
        <strain evidence="2 3">Sr59</strain>
    </source>
</reference>
<dbReference type="Pfam" id="PF00462">
    <property type="entry name" value="Glutaredoxin"/>
    <property type="match status" value="1"/>
</dbReference>
<protein>
    <submittedName>
        <fullName evidence="2">NrdH-redoxin</fullName>
    </submittedName>
</protein>
<comment type="caution">
    <text evidence="2">The sequence shown here is derived from an EMBL/GenBank/DDBJ whole genome shotgun (WGS) entry which is preliminary data.</text>
</comment>
<gene>
    <name evidence="2" type="ORF">E3T61_11840</name>
</gene>
<dbReference type="Proteomes" id="UP000298468">
    <property type="component" value="Unassembled WGS sequence"/>
</dbReference>
<feature type="domain" description="Glutaredoxin" evidence="1">
    <location>
        <begin position="13"/>
        <end position="70"/>
    </location>
</feature>
<evidence type="ECO:0000313" key="2">
    <source>
        <dbReference type="EMBL" id="TFD88520.1"/>
    </source>
</evidence>
<dbReference type="CDD" id="cd02976">
    <property type="entry name" value="NrdH"/>
    <property type="match status" value="1"/>
</dbReference>
<evidence type="ECO:0000259" key="1">
    <source>
        <dbReference type="Pfam" id="PF00462"/>
    </source>
</evidence>
<dbReference type="EMBL" id="SOHM01000029">
    <property type="protein sequence ID" value="TFD88520.1"/>
    <property type="molecule type" value="Genomic_DNA"/>
</dbReference>
<dbReference type="PROSITE" id="PS51354">
    <property type="entry name" value="GLUTAREDOXIN_2"/>
    <property type="match status" value="1"/>
</dbReference>
<accession>A0A4R9BPJ0</accession>
<dbReference type="OrthoDB" id="8991911at2"/>
<dbReference type="AlphaFoldDB" id="A0A4R9BPJ0"/>
<name>A0A4R9BPJ0_9MICO</name>
<keyword evidence="3" id="KW-1185">Reference proteome</keyword>
<dbReference type="InterPro" id="IPR036249">
    <property type="entry name" value="Thioredoxin-like_sf"/>
</dbReference>
<proteinExistence type="predicted"/>
<dbReference type="SUPFAM" id="SSF52833">
    <property type="entry name" value="Thioredoxin-like"/>
    <property type="match status" value="1"/>
</dbReference>
<dbReference type="Gene3D" id="3.40.30.10">
    <property type="entry name" value="Glutaredoxin"/>
    <property type="match status" value="1"/>
</dbReference>
<organism evidence="2 3">
    <name type="scientific">Cryobacterium lactosi</name>
    <dbReference type="NCBI Taxonomy" id="1259202"/>
    <lineage>
        <taxon>Bacteria</taxon>
        <taxon>Bacillati</taxon>
        <taxon>Actinomycetota</taxon>
        <taxon>Actinomycetes</taxon>
        <taxon>Micrococcales</taxon>
        <taxon>Microbacteriaceae</taxon>
        <taxon>Cryobacterium</taxon>
    </lineage>
</organism>
<sequence>MTSPAAPAVPAAITMFGAEWCRDCRRSKKLLDGLGVAYDYVDLETVADGADRAKAISGRTQIPVIVFADDTHMVEPSDAEVRAKLTELSTV</sequence>
<dbReference type="InterPro" id="IPR002109">
    <property type="entry name" value="Glutaredoxin"/>
</dbReference>
<dbReference type="RefSeq" id="WP_134641065.1">
    <property type="nucleotide sequence ID" value="NZ_SOHM01000029.1"/>
</dbReference>